<dbReference type="Gene3D" id="3.40.50.150">
    <property type="entry name" value="Vaccinia Virus protein VP39"/>
    <property type="match status" value="1"/>
</dbReference>
<dbReference type="EMBL" id="CP020932">
    <property type="protein sequence ID" value="ARM86227.1"/>
    <property type="molecule type" value="Genomic_DNA"/>
</dbReference>
<evidence type="ECO:0000313" key="5">
    <source>
        <dbReference type="EMBL" id="ARM86227.1"/>
    </source>
</evidence>
<organism evidence="5 6">
    <name type="scientific">Marinobacter salarius</name>
    <dbReference type="NCBI Taxonomy" id="1420917"/>
    <lineage>
        <taxon>Bacteria</taxon>
        <taxon>Pseudomonadati</taxon>
        <taxon>Pseudomonadota</taxon>
        <taxon>Gammaproteobacteria</taxon>
        <taxon>Pseudomonadales</taxon>
        <taxon>Marinobacteraceae</taxon>
        <taxon>Marinobacter</taxon>
    </lineage>
</organism>
<keyword evidence="5" id="KW-0489">Methyltransferase</keyword>
<feature type="compositionally biased region" description="Gly residues" evidence="3">
    <location>
        <begin position="586"/>
        <end position="596"/>
    </location>
</feature>
<feature type="compositionally biased region" description="Basic and acidic residues" evidence="3">
    <location>
        <begin position="550"/>
        <end position="572"/>
    </location>
</feature>
<dbReference type="Pfam" id="PF00271">
    <property type="entry name" value="Helicase_C"/>
    <property type="match status" value="1"/>
</dbReference>
<feature type="compositionally biased region" description="Polar residues" evidence="3">
    <location>
        <begin position="326"/>
        <end position="338"/>
    </location>
</feature>
<dbReference type="SUPFAM" id="SSF53335">
    <property type="entry name" value="S-adenosyl-L-methionine-dependent methyltransferases"/>
    <property type="match status" value="1"/>
</dbReference>
<feature type="coiled-coil region" evidence="2">
    <location>
        <begin position="1777"/>
        <end position="1827"/>
    </location>
</feature>
<dbReference type="PANTHER" id="PTHR41313">
    <property type="entry name" value="ADENINE-SPECIFIC METHYLTRANSFERASE"/>
    <property type="match status" value="1"/>
</dbReference>
<evidence type="ECO:0000313" key="6">
    <source>
        <dbReference type="Proteomes" id="UP000193100"/>
    </source>
</evidence>
<dbReference type="InterPro" id="IPR014001">
    <property type="entry name" value="Helicase_ATP-bd"/>
</dbReference>
<geneLocation type="plasmid" evidence="6">
    <name>psmr5</name>
</geneLocation>
<dbReference type="InterPro" id="IPR027417">
    <property type="entry name" value="P-loop_NTPase"/>
</dbReference>
<protein>
    <submittedName>
        <fullName evidence="5">N-6 DNA Methylase</fullName>
    </submittedName>
</protein>
<feature type="region of interest" description="Disordered" evidence="3">
    <location>
        <begin position="314"/>
        <end position="338"/>
    </location>
</feature>
<dbReference type="RefSeq" id="WP_085682188.1">
    <property type="nucleotide sequence ID" value="NZ_CP020932.1"/>
</dbReference>
<reference evidence="5 6" key="1">
    <citation type="submission" date="2017-04" db="EMBL/GenBank/DDBJ databases">
        <title>Genome Sequence of Marinobacter salarius strain SMR5 Isolated from a culture of the Diatom Skeletonema marinoi.</title>
        <authorList>
            <person name="Topel M."/>
            <person name="Pinder M.I.M."/>
            <person name="Johansson O.N."/>
            <person name="Kourtchenko O."/>
            <person name="Godhe A."/>
            <person name="Clarke A.K."/>
        </authorList>
    </citation>
    <scope>NUCLEOTIDE SEQUENCE [LARGE SCALE GENOMIC DNA]</scope>
    <source>
        <strain evidence="5 6">SMR5</strain>
        <plasmid evidence="6">Plasmid psmr5</plasmid>
    </source>
</reference>
<dbReference type="GO" id="GO:0008170">
    <property type="term" value="F:N-methyltransferase activity"/>
    <property type="evidence" value="ECO:0007669"/>
    <property type="project" value="InterPro"/>
</dbReference>
<gene>
    <name evidence="5" type="ORF">MARSALSMR5_04207</name>
</gene>
<evidence type="ECO:0000256" key="3">
    <source>
        <dbReference type="SAM" id="MobiDB-lite"/>
    </source>
</evidence>
<dbReference type="InterPro" id="IPR003356">
    <property type="entry name" value="DNA_methylase_A-5"/>
</dbReference>
<dbReference type="PANTHER" id="PTHR41313:SF1">
    <property type="entry name" value="DNA METHYLASE ADENINE-SPECIFIC DOMAIN-CONTAINING PROTEIN"/>
    <property type="match status" value="1"/>
</dbReference>
<dbReference type="GeneID" id="77258107"/>
<feature type="compositionally biased region" description="Low complexity" evidence="3">
    <location>
        <begin position="750"/>
        <end position="766"/>
    </location>
</feature>
<dbReference type="PROSITE" id="PS51194">
    <property type="entry name" value="HELICASE_CTER"/>
    <property type="match status" value="1"/>
</dbReference>
<dbReference type="Pfam" id="PF02384">
    <property type="entry name" value="N6_Mtase"/>
    <property type="match status" value="1"/>
</dbReference>
<dbReference type="GO" id="GO:0032259">
    <property type="term" value="P:methylation"/>
    <property type="evidence" value="ECO:0007669"/>
    <property type="project" value="UniProtKB-KW"/>
</dbReference>
<proteinExistence type="inferred from homology"/>
<dbReference type="SMART" id="SM00490">
    <property type="entry name" value="HELICc"/>
    <property type="match status" value="1"/>
</dbReference>
<dbReference type="GO" id="GO:0003677">
    <property type="term" value="F:DNA binding"/>
    <property type="evidence" value="ECO:0007669"/>
    <property type="project" value="InterPro"/>
</dbReference>
<dbReference type="CDD" id="cd02440">
    <property type="entry name" value="AdoMet_MTases"/>
    <property type="match status" value="1"/>
</dbReference>
<dbReference type="InterPro" id="IPR052933">
    <property type="entry name" value="DNA_Protect_Modify"/>
</dbReference>
<dbReference type="InterPro" id="IPR029063">
    <property type="entry name" value="SAM-dependent_MTases_sf"/>
</dbReference>
<keyword evidence="5" id="KW-0614">Plasmid</keyword>
<evidence type="ECO:0000256" key="2">
    <source>
        <dbReference type="SAM" id="Coils"/>
    </source>
</evidence>
<keyword evidence="2" id="KW-0175">Coiled coil</keyword>
<comment type="similarity">
    <text evidence="1">Belongs to the N(4)/N(6)-methyltransferase family.</text>
</comment>
<keyword evidence="5" id="KW-0808">Transferase</keyword>
<sequence>MATPTLHWPNLAPYNLIAQVAEDKKGNSVLLLRPSNAQENPEISVRRAELLQGKLTGLADQIGSKALGSRVLQDSINVIMGPLVSTPEKMNRFLTKLFPKATTLELTADQIRQFDYIRQQAQQVAESDQITKDSQANLDALNDALPEDLYYKVNPLDSNGRTVVSLHSEDIKPALKVITIPGDFSGKSNGQMFDLIKDSLAEVLNQRKTSDREQIQLRLEAIQDNQTSKVPNFWQSEFARLETQILEQWMAESSPANQTIIPANPDGSYTLDQLIEIRDTLQGQLDDQGYVMDDRLVKRLSSIKETIAEIRKENAAAEGNSDEGAQPSSDNVQYDANSEEVSPGLIGYNFAGETLYSNGDGVRYKIKGDIRINEKVKMIPSRAGMKSEPVERDMTWLTFDEALERSDVRLTLGHRVRALYYHQFGAPDSTDRQWKAMTLDHLGEKVDAAVRPTKDEGELSLVQLFVDDRLGENRRPTLKVIMVRIVENGRGMTVEQPGRNADAATLKTWASLGLSLPTGAPQEAINQFESIKAELDYEDFEETQYGQGESEEKDHANDGRESADRAGDERSEPASTDAGGYADGVSAGGRSGGLPGSGRDLAGGNDSDVPASVADGEPSGESAGGNHVESGERSDPEGSEGSAGDQQGEEVHAGMVAQGTGGSGRDGADAGTDSATGTGNDSESATGVEGRTGDSASVPGQPDPTPEESLAEESTSDRGDGGSGRPQTGLLDGADGESSENRTGGPGTVSGSDGSAGSPAGLSSDANQTRAGGEDTRSEVPASEGSDSDADADGERSGSHSGRRDRGTDGEQQPVSRDGVIESISQNARLEERSAAERLKDNMAALRLLNELRGDEGDINPSDEEREILAKYSGFGGIHARMFGGMYNVPKDVAEASEEIRQMTREGNITSEELQRLQGTILNAHYTHSGIIEPMWEAMDRMGVRLDRVLEPSSGIGNFRTYMPDGALAKVKSFTGVEYDSLTADLARLVHKNDTVIQSGFEKTNFPDSFFDAAVSNVPFGDYRVFDPTRPERKSSIHNMFFQKALDKVRPGGVVGFVTSRYVMDSKDKSVRKDIMDRAHVMGVYRLPRQAFDKSTGTQVVTDIVFLQKKGDFTPNYAPLDILDTQSVGAEVHGSGLNFDDQRFEPGDTVPHFADINGLFVREPNRILGNLRAVTGRFQPEITVMADGETDVASQKERISKAFESLPTEVTDAEYKTITAEDIVRMNDSNQKVATRLSELPGALSLDKDGSIRVLVGDDQGNVWSERNTSFPKNMQKRAAAVIVAMRGLSELLDMETGGETDDETLDEKRADVRQLFDEWEAFEQKTKAAFSKKAWRQITNDPRAQRMRFAEIYNEETREITRPDILFGRTVRPVNEIPSSADSIEDALSISLAYTAMVSETYIAKLMSHGETEVSAQEVREQLIEKGLAFADPLTNRLVERAVYLSGNLRPKIDACESIVDTAPEFQRNLDALKDALPEPLTASQIKVGIDAFWIPQDDMTNFLNEALGITTTGNFGVKPYFDDFKRTWRMEPTAISGKPSLASIARGQDQVLRNRWGTTRRHGLDLLDNLFTNTIPKVLDPIPDTDPTRYKINTEETLKAQAKAEEIQDAFNRWIFKDPQRTKRLVDIYNTKFNTTVLYDPDGSHMKFPGMAANWEPRKHQADFIWRAVSGYNSMTAHVVGAGKTLQLIGSAIRGKQLGRWNKPLVVVPNHMLEQFGNDGQDIYPNAKILVMSAADARGDNRAAFAAKMAMGDWDMIVCTHSVFEKITVPQEFEAELLENEIARMEAAMDNEDKKSTPKEIEKAKKRLEERLERTLDSINRGSENVLNLEEVGIDWIGVDEAHYYKNLMPDTSQQIPGVSNASSKRATNMLLKCQYLHSVHNGPYGVMMATGTPISNSVAECYTFSRMLRPDLLEEMEIFNFNDWMGLFGQIKHGMEMKPEGGGYQMKSRLSRFKNLPELIKMIRTFIDFKTREDLNLPTPNVVTENVSSDQSEFMGLFMKYIEARAKGVRAGKDGPTGIAEDLAKETRHALYRANDKTAVTNQEDEVDPDAIDAPTDDILLTIATDGRKAALDTRLIHPKFKDEANSKVNKGIEQMMSLYRRYNEQKALQLVFCDFSSPTGKGLFNVYDDVKQKLISAGVPEEEIAFIHDAKTDKDKEDLFAACRRGDKRFLLGSTDKMGVGTNVQERLVALHQFDPPWKPSNIEQRLGRMDRQGNMFDEVYNFIYTTKDSFDLFMWETLNRKLQMVNQAMRRPEDCAREIEEDFEPGYEDILSITTGNPAIREFMNTRQELDKLKRMRDSHIDAQADLGTRIIEAEKRIEAIDHFLQEKVKERDLVSENTPLSFIVDGPVPGISDGPMGVVGGVKPLSDVLEKLAEGAPAYRVTDIGMFGGLPVQIERLGRGITLSVARSWGKSEQLYKLNMEDDIWEQGVHDDPVDHFAEAAKTLIRYVRKIGRDNGIQGTEERLEMAKNNLQALQDDHGKPFVYEKDLEHCRKRFDELSAQVGDELDESKSLDPTPIIEFIKSVHSQTGDHDQLIRVAREKMNAGAGALVDTQAEAEEDTDDIEEFDYLSELDEINDWNDPREAAGQ</sequence>
<feature type="compositionally biased region" description="Basic and acidic residues" evidence="3">
    <location>
        <begin position="793"/>
        <end position="809"/>
    </location>
</feature>
<evidence type="ECO:0000256" key="1">
    <source>
        <dbReference type="ARBA" id="ARBA00006594"/>
    </source>
</evidence>
<feature type="compositionally biased region" description="Polar residues" evidence="3">
    <location>
        <begin position="673"/>
        <end position="685"/>
    </location>
</feature>
<dbReference type="SMART" id="SM00487">
    <property type="entry name" value="DEXDc"/>
    <property type="match status" value="1"/>
</dbReference>
<dbReference type="Proteomes" id="UP000193100">
    <property type="component" value="Plasmid pSMR5"/>
</dbReference>
<dbReference type="SUPFAM" id="SSF52540">
    <property type="entry name" value="P-loop containing nucleoside triphosphate hydrolases"/>
    <property type="match status" value="2"/>
</dbReference>
<dbReference type="Gene3D" id="3.40.50.300">
    <property type="entry name" value="P-loop containing nucleotide triphosphate hydrolases"/>
    <property type="match status" value="2"/>
</dbReference>
<feature type="domain" description="Helicase C-terminal" evidence="4">
    <location>
        <begin position="2095"/>
        <end position="2269"/>
    </location>
</feature>
<feature type="region of interest" description="Disordered" evidence="3">
    <location>
        <begin position="542"/>
        <end position="820"/>
    </location>
</feature>
<evidence type="ECO:0000259" key="4">
    <source>
        <dbReference type="PROSITE" id="PS51194"/>
    </source>
</evidence>
<name>A0A1W6KFN9_9GAMM</name>
<accession>A0A1W6KFN9</accession>
<dbReference type="InterPro" id="IPR001650">
    <property type="entry name" value="Helicase_C-like"/>
</dbReference>